<feature type="domain" description="ScoMcrA-like SRA" evidence="2">
    <location>
        <begin position="12"/>
        <end position="153"/>
    </location>
</feature>
<dbReference type="Pfam" id="PF26348">
    <property type="entry name" value="SRA_ScoMcrA"/>
    <property type="match status" value="1"/>
</dbReference>
<dbReference type="EMBL" id="BAABHF010000039">
    <property type="protein sequence ID" value="GAA4506708.1"/>
    <property type="molecule type" value="Genomic_DNA"/>
</dbReference>
<evidence type="ECO:0000313" key="3">
    <source>
        <dbReference type="EMBL" id="GAA4506708.1"/>
    </source>
</evidence>
<name>A0ABP8QN59_9ACTN</name>
<comment type="caution">
    <text evidence="3">The sequence shown here is derived from an EMBL/GenBank/DDBJ whole genome shotgun (WGS) entry which is preliminary data.</text>
</comment>
<evidence type="ECO:0000259" key="2">
    <source>
        <dbReference type="Pfam" id="PF26348"/>
    </source>
</evidence>
<accession>A0ABP8QN59</accession>
<feature type="region of interest" description="Disordered" evidence="1">
    <location>
        <begin position="187"/>
        <end position="211"/>
    </location>
</feature>
<protein>
    <recommendedName>
        <fullName evidence="2">ScoMcrA-like SRA domain-containing protein</fullName>
    </recommendedName>
</protein>
<feature type="compositionally biased region" description="Polar residues" evidence="1">
    <location>
        <begin position="193"/>
        <end position="204"/>
    </location>
</feature>
<reference evidence="4" key="1">
    <citation type="journal article" date="2019" name="Int. J. Syst. Evol. Microbiol.">
        <title>The Global Catalogue of Microorganisms (GCM) 10K type strain sequencing project: providing services to taxonomists for standard genome sequencing and annotation.</title>
        <authorList>
            <consortium name="The Broad Institute Genomics Platform"/>
            <consortium name="The Broad Institute Genome Sequencing Center for Infectious Disease"/>
            <person name="Wu L."/>
            <person name="Ma J."/>
        </authorList>
    </citation>
    <scope>NUCLEOTIDE SEQUENCE [LARGE SCALE GENOMIC DNA]</scope>
    <source>
        <strain evidence="4">JCM 17933</strain>
    </source>
</reference>
<evidence type="ECO:0000256" key="1">
    <source>
        <dbReference type="SAM" id="MobiDB-lite"/>
    </source>
</evidence>
<sequence length="329" mass="36527">MTDEPIEPGLVTTRSDMKDLFGGSEYSGGIVPSSSTPNVLIYSDPKAGEQSGYFDGWLPDDDYGPLFEYTGHGQEDQTFTGTKGNGNRAVLLHIDQGRALRVFKACGTVRGSNTKLQRYIGKFQLDADQPYVVREAPNKQGKKRRVIVFRMRPDGPYVQLDEDTIPTAVETQSLTVPANVTTAAIVEPETNKKTASQRSASPKTQAERREAKLSDQFQEFMATHGHSMMRFQLQVKGMASTLLTDLYDTTAHVLYELKGSSSRESVRMAIGQLLDYRRHVNPSNPALAILLPEEPHDDLKDLLHAVDVTLVYWDGTTFIDVPSLDNRDA</sequence>
<organism evidence="3 4">
    <name type="scientific">Actinoallomurus oryzae</name>
    <dbReference type="NCBI Taxonomy" id="502180"/>
    <lineage>
        <taxon>Bacteria</taxon>
        <taxon>Bacillati</taxon>
        <taxon>Actinomycetota</taxon>
        <taxon>Actinomycetes</taxon>
        <taxon>Streptosporangiales</taxon>
        <taxon>Thermomonosporaceae</taxon>
        <taxon>Actinoallomurus</taxon>
    </lineage>
</organism>
<proteinExistence type="predicted"/>
<gene>
    <name evidence="3" type="ORF">GCM10023191_064180</name>
</gene>
<dbReference type="Proteomes" id="UP001500503">
    <property type="component" value="Unassembled WGS sequence"/>
</dbReference>
<evidence type="ECO:0000313" key="4">
    <source>
        <dbReference type="Proteomes" id="UP001500503"/>
    </source>
</evidence>
<keyword evidence="4" id="KW-1185">Reference proteome</keyword>
<dbReference type="InterPro" id="IPR058712">
    <property type="entry name" value="SRA_ScoMcrA"/>
</dbReference>
<dbReference type="RefSeq" id="WP_345470195.1">
    <property type="nucleotide sequence ID" value="NZ_BAABHF010000039.1"/>
</dbReference>